<dbReference type="InterPro" id="IPR005247">
    <property type="entry name" value="YbhB_YbcL/LppC-like"/>
</dbReference>
<dbReference type="RefSeq" id="WP_369609124.1">
    <property type="nucleotide sequence ID" value="NZ_AP031322.1"/>
</dbReference>
<dbReference type="EMBL" id="AP031322">
    <property type="protein sequence ID" value="BFH73539.1"/>
    <property type="molecule type" value="Genomic_DNA"/>
</dbReference>
<dbReference type="PANTHER" id="PTHR30289:SF1">
    <property type="entry name" value="PEBP (PHOSPHATIDYLETHANOLAMINE-BINDING PROTEIN) FAMILY PROTEIN"/>
    <property type="match status" value="1"/>
</dbReference>
<organism evidence="1">
    <name type="scientific">Sulfurisphaera javensis</name>
    <dbReference type="NCBI Taxonomy" id="2049879"/>
    <lineage>
        <taxon>Archaea</taxon>
        <taxon>Thermoproteota</taxon>
        <taxon>Thermoprotei</taxon>
        <taxon>Sulfolobales</taxon>
        <taxon>Sulfolobaceae</taxon>
        <taxon>Sulfurisphaera</taxon>
    </lineage>
</organism>
<keyword evidence="1" id="KW-0649">Protein kinase inhibitor</keyword>
<dbReference type="Pfam" id="PF01161">
    <property type="entry name" value="PBP"/>
    <property type="match status" value="1"/>
</dbReference>
<dbReference type="GeneID" id="92354440"/>
<dbReference type="SUPFAM" id="SSF49777">
    <property type="entry name" value="PEBP-like"/>
    <property type="match status" value="1"/>
</dbReference>
<dbReference type="Gene3D" id="3.90.280.10">
    <property type="entry name" value="PEBP-like"/>
    <property type="match status" value="1"/>
</dbReference>
<dbReference type="CDD" id="cd00865">
    <property type="entry name" value="PEBP_bact_arch"/>
    <property type="match status" value="1"/>
</dbReference>
<name>A0AAT9GS91_9CREN</name>
<evidence type="ECO:0000313" key="1">
    <source>
        <dbReference type="EMBL" id="BFH73539.1"/>
    </source>
</evidence>
<sequence>MNVRSSAFKHEDFIPVKYTCDGSNVSPDLQWDEVPNAKTYAIIVEDPDAPGGTFIHWVIYNVKTNKLPENIKKTEKTDYGIQGVNDFGEVGYGGPCPPRTHPPHRYFFNVYALDIEFPVKSGVTADDLKSMMEGHIIDKGVIMGKYKRR</sequence>
<dbReference type="InterPro" id="IPR036610">
    <property type="entry name" value="PEBP-like_sf"/>
</dbReference>
<dbReference type="NCBIfam" id="TIGR00481">
    <property type="entry name" value="YbhB/YbcL family Raf kinase inhibitor-like protein"/>
    <property type="match status" value="1"/>
</dbReference>
<gene>
    <name evidence="1" type="ORF">SJAV_14830</name>
</gene>
<dbReference type="GO" id="GO:0004860">
    <property type="term" value="F:protein kinase inhibitor activity"/>
    <property type="evidence" value="ECO:0007669"/>
    <property type="project" value="UniProtKB-KW"/>
</dbReference>
<proteinExistence type="predicted"/>
<dbReference type="KEGG" id="sjv:SJAV_14830"/>
<dbReference type="AlphaFoldDB" id="A0AAT9GS91"/>
<dbReference type="PANTHER" id="PTHR30289">
    <property type="entry name" value="UNCHARACTERIZED PROTEIN YBCL-RELATED"/>
    <property type="match status" value="1"/>
</dbReference>
<dbReference type="InterPro" id="IPR008914">
    <property type="entry name" value="PEBP"/>
</dbReference>
<reference evidence="1" key="1">
    <citation type="submission" date="2024-03" db="EMBL/GenBank/DDBJ databases">
        <title>Complete genome sequence of Sulfurisphaera javensis strain KD-1.</title>
        <authorList>
            <person name="Sakai H."/>
            <person name="Nur N."/>
            <person name="Suwanto A."/>
            <person name="Kurosawa N."/>
        </authorList>
    </citation>
    <scope>NUCLEOTIDE SEQUENCE</scope>
    <source>
        <strain evidence="1">KD-1</strain>
    </source>
</reference>
<protein>
    <submittedName>
        <fullName evidence="1">YbhB/YbcL family Raf kinase inhibitor-like protein</fullName>
    </submittedName>
</protein>
<accession>A0AAT9GS91</accession>